<gene>
    <name evidence="2" type="ORF">C7R93_19610</name>
</gene>
<comment type="caution">
    <text evidence="2">The sequence shown here is derived from an EMBL/GenBank/DDBJ whole genome shotgun (WGS) entry which is preliminary data.</text>
</comment>
<keyword evidence="1" id="KW-0812">Transmembrane</keyword>
<name>A0A2P7V0G8_9BACL</name>
<accession>A0A2P7V0G8</accession>
<keyword evidence="1" id="KW-1133">Transmembrane helix</keyword>
<sequence>MNSSNNNQAFNSAMSHLQNIEGLPSKSADLHSMPAPVRWFAYIAFGGMAIGGIIAFILALMNN</sequence>
<evidence type="ECO:0000313" key="3">
    <source>
        <dbReference type="Proteomes" id="UP000240419"/>
    </source>
</evidence>
<reference evidence="2 3" key="1">
    <citation type="submission" date="2018-03" db="EMBL/GenBank/DDBJ databases">
        <title>Brevisbacillus phylogenomics.</title>
        <authorList>
            <person name="Dunlap C."/>
        </authorList>
    </citation>
    <scope>NUCLEOTIDE SEQUENCE [LARGE SCALE GENOMIC DNA]</scope>
    <source>
        <strain evidence="2 3">NRRL NRS-1210</strain>
    </source>
</reference>
<dbReference type="RefSeq" id="WP_106840393.1">
    <property type="nucleotide sequence ID" value="NZ_JBCNIW010000046.1"/>
</dbReference>
<keyword evidence="3" id="KW-1185">Reference proteome</keyword>
<proteinExistence type="predicted"/>
<dbReference type="Proteomes" id="UP000240419">
    <property type="component" value="Unassembled WGS sequence"/>
</dbReference>
<dbReference type="EMBL" id="PXZM01000032">
    <property type="protein sequence ID" value="PSJ92698.1"/>
    <property type="molecule type" value="Genomic_DNA"/>
</dbReference>
<evidence type="ECO:0000313" key="2">
    <source>
        <dbReference type="EMBL" id="PSJ92698.1"/>
    </source>
</evidence>
<keyword evidence="1" id="KW-0472">Membrane</keyword>
<evidence type="ECO:0008006" key="4">
    <source>
        <dbReference type="Google" id="ProtNLM"/>
    </source>
</evidence>
<feature type="transmembrane region" description="Helical" evidence="1">
    <location>
        <begin position="39"/>
        <end position="61"/>
    </location>
</feature>
<dbReference type="AlphaFoldDB" id="A0A2P7V0G8"/>
<organism evidence="2 3">
    <name type="scientific">Brevibacillus fortis</name>
    <dbReference type="NCBI Taxonomy" id="2126352"/>
    <lineage>
        <taxon>Bacteria</taxon>
        <taxon>Bacillati</taxon>
        <taxon>Bacillota</taxon>
        <taxon>Bacilli</taxon>
        <taxon>Bacillales</taxon>
        <taxon>Paenibacillaceae</taxon>
        <taxon>Brevibacillus</taxon>
    </lineage>
</organism>
<evidence type="ECO:0000256" key="1">
    <source>
        <dbReference type="SAM" id="Phobius"/>
    </source>
</evidence>
<protein>
    <recommendedName>
        <fullName evidence="4">Amino acid transporter</fullName>
    </recommendedName>
</protein>